<reference evidence="6 7" key="1">
    <citation type="submission" date="2011-02" db="EMBL/GenBank/DDBJ databases">
        <title>The Genome Sequence of Sphaeroforma arctica JP610.</title>
        <authorList>
            <consortium name="The Broad Institute Genome Sequencing Platform"/>
            <person name="Russ C."/>
            <person name="Cuomo C."/>
            <person name="Young S.K."/>
            <person name="Zeng Q."/>
            <person name="Gargeya S."/>
            <person name="Alvarado L."/>
            <person name="Berlin A."/>
            <person name="Chapman S.B."/>
            <person name="Chen Z."/>
            <person name="Freedman E."/>
            <person name="Gellesch M."/>
            <person name="Goldberg J."/>
            <person name="Griggs A."/>
            <person name="Gujja S."/>
            <person name="Heilman E."/>
            <person name="Heiman D."/>
            <person name="Howarth C."/>
            <person name="Mehta T."/>
            <person name="Neiman D."/>
            <person name="Pearson M."/>
            <person name="Roberts A."/>
            <person name="Saif S."/>
            <person name="Shea T."/>
            <person name="Shenoy N."/>
            <person name="Sisk P."/>
            <person name="Stolte C."/>
            <person name="Sykes S."/>
            <person name="White J."/>
            <person name="Yandava C."/>
            <person name="Burger G."/>
            <person name="Gray M.W."/>
            <person name="Holland P.W.H."/>
            <person name="King N."/>
            <person name="Lang F.B.F."/>
            <person name="Roger A.J."/>
            <person name="Ruiz-Trillo I."/>
            <person name="Haas B."/>
            <person name="Nusbaum C."/>
            <person name="Birren B."/>
        </authorList>
    </citation>
    <scope>NUCLEOTIDE SEQUENCE [LARGE SCALE GENOMIC DNA]</scope>
    <source>
        <strain evidence="6 7">JP610</strain>
    </source>
</reference>
<feature type="non-terminal residue" evidence="6">
    <location>
        <position position="1"/>
    </location>
</feature>
<dbReference type="RefSeq" id="XP_014151769.1">
    <property type="nucleotide sequence ID" value="XM_014296294.1"/>
</dbReference>
<dbReference type="GO" id="GO:0085020">
    <property type="term" value="P:protein K6-linked ubiquitination"/>
    <property type="evidence" value="ECO:0007669"/>
    <property type="project" value="TreeGrafter"/>
</dbReference>
<evidence type="ECO:0000256" key="4">
    <source>
        <dbReference type="SAM" id="Coils"/>
    </source>
</evidence>
<dbReference type="PANTHER" id="PTHR24171:SF8">
    <property type="entry name" value="BRCA1-ASSOCIATED RING DOMAIN PROTEIN 1"/>
    <property type="match status" value="1"/>
</dbReference>
<dbReference type="EMBL" id="KQ242613">
    <property type="protein sequence ID" value="KNC77867.1"/>
    <property type="molecule type" value="Genomic_DNA"/>
</dbReference>
<feature type="compositionally biased region" description="Polar residues" evidence="5">
    <location>
        <begin position="195"/>
        <end position="204"/>
    </location>
</feature>
<dbReference type="PANTHER" id="PTHR24171">
    <property type="entry name" value="ANKYRIN REPEAT DOMAIN-CONTAINING PROTEIN 39-RELATED"/>
    <property type="match status" value="1"/>
</dbReference>
<dbReference type="PROSITE" id="PS50088">
    <property type="entry name" value="ANK_REPEAT"/>
    <property type="match status" value="2"/>
</dbReference>
<evidence type="ECO:0000256" key="1">
    <source>
        <dbReference type="ARBA" id="ARBA00022737"/>
    </source>
</evidence>
<gene>
    <name evidence="6" type="ORF">SARC_09688</name>
</gene>
<evidence type="ECO:0000256" key="2">
    <source>
        <dbReference type="ARBA" id="ARBA00023043"/>
    </source>
</evidence>
<dbReference type="AlphaFoldDB" id="A0A0L0FM62"/>
<protein>
    <submittedName>
        <fullName evidence="6">Uncharacterized protein</fullName>
    </submittedName>
</protein>
<evidence type="ECO:0000256" key="3">
    <source>
        <dbReference type="PROSITE-ProRule" id="PRU00023"/>
    </source>
</evidence>
<keyword evidence="4" id="KW-0175">Coiled coil</keyword>
<proteinExistence type="predicted"/>
<dbReference type="Pfam" id="PF12796">
    <property type="entry name" value="Ank_2"/>
    <property type="match status" value="1"/>
</dbReference>
<dbReference type="Proteomes" id="UP000054560">
    <property type="component" value="Unassembled WGS sequence"/>
</dbReference>
<keyword evidence="7" id="KW-1185">Reference proteome</keyword>
<keyword evidence="2 3" id="KW-0040">ANK repeat</keyword>
<dbReference type="OrthoDB" id="194358at2759"/>
<feature type="coiled-coil region" evidence="4">
    <location>
        <begin position="44"/>
        <end position="95"/>
    </location>
</feature>
<dbReference type="PROSITE" id="PS50297">
    <property type="entry name" value="ANK_REP_REGION"/>
    <property type="match status" value="1"/>
</dbReference>
<feature type="repeat" description="ANK" evidence="3">
    <location>
        <begin position="34"/>
        <end position="66"/>
    </location>
</feature>
<accession>A0A0L0FM62</accession>
<name>A0A0L0FM62_9EUKA</name>
<dbReference type="InterPro" id="IPR002110">
    <property type="entry name" value="Ankyrin_rpt"/>
</dbReference>
<dbReference type="SUPFAM" id="SSF48403">
    <property type="entry name" value="Ankyrin repeat"/>
    <property type="match status" value="1"/>
</dbReference>
<evidence type="ECO:0000256" key="5">
    <source>
        <dbReference type="SAM" id="MobiDB-lite"/>
    </source>
</evidence>
<dbReference type="GeneID" id="25910192"/>
<feature type="region of interest" description="Disordered" evidence="5">
    <location>
        <begin position="191"/>
        <end position="210"/>
    </location>
</feature>
<dbReference type="SMART" id="SM00248">
    <property type="entry name" value="ANK"/>
    <property type="match status" value="2"/>
</dbReference>
<organism evidence="6 7">
    <name type="scientific">Sphaeroforma arctica JP610</name>
    <dbReference type="NCBI Taxonomy" id="667725"/>
    <lineage>
        <taxon>Eukaryota</taxon>
        <taxon>Ichthyosporea</taxon>
        <taxon>Ichthyophonida</taxon>
        <taxon>Sphaeroforma</taxon>
    </lineage>
</organism>
<dbReference type="InterPro" id="IPR036770">
    <property type="entry name" value="Ankyrin_rpt-contain_sf"/>
</dbReference>
<feature type="repeat" description="ANK" evidence="3">
    <location>
        <begin position="1"/>
        <end position="33"/>
    </location>
</feature>
<sequence>RGWTSMHFVTQTGKLGCVRLLLDHGADMFAKTNNGDTPLGQARKNHHEELVALLEKEAADIELRGIRETGLLQTITELKVENEKLTDVIKNQRDAREARTKAIVASKREHLREIDRLKFIINNYGRMLAEHGCNASVRVTALEGPVSCAHTSDVSDTELAEFKNLPLERRLSRRSTRSSVSSKTDLSVDRAMAVNQDSAPSSQADLGLTW</sequence>
<dbReference type="Gene3D" id="1.25.40.20">
    <property type="entry name" value="Ankyrin repeat-containing domain"/>
    <property type="match status" value="1"/>
</dbReference>
<evidence type="ECO:0000313" key="6">
    <source>
        <dbReference type="EMBL" id="KNC77867.1"/>
    </source>
</evidence>
<keyword evidence="1" id="KW-0677">Repeat</keyword>
<evidence type="ECO:0000313" key="7">
    <source>
        <dbReference type="Proteomes" id="UP000054560"/>
    </source>
</evidence>
<dbReference type="GO" id="GO:0004842">
    <property type="term" value="F:ubiquitin-protein transferase activity"/>
    <property type="evidence" value="ECO:0007669"/>
    <property type="project" value="TreeGrafter"/>
</dbReference>
<dbReference type="STRING" id="667725.A0A0L0FM62"/>